<dbReference type="InterPro" id="IPR051397">
    <property type="entry name" value="Zn-ADH-like_protein"/>
</dbReference>
<dbReference type="RefSeq" id="WP_107533154.1">
    <property type="nucleotide sequence ID" value="NZ_JAIBNN010000002.1"/>
</dbReference>
<dbReference type="AlphaFoldDB" id="A0A2T4Q3H4"/>
<evidence type="ECO:0000259" key="1">
    <source>
        <dbReference type="SMART" id="SM00829"/>
    </source>
</evidence>
<dbReference type="InterPro" id="IPR014188">
    <property type="entry name" value="Acrylyl-CoA_reductase_AcuI"/>
</dbReference>
<accession>A0A2T4Q3H4</accession>
<dbReference type="NCBIfam" id="TIGR02823">
    <property type="entry name" value="oxido_YhdH"/>
    <property type="match status" value="1"/>
</dbReference>
<dbReference type="PANTHER" id="PTHR43677">
    <property type="entry name" value="SHORT-CHAIN DEHYDROGENASE/REDUCTASE"/>
    <property type="match status" value="1"/>
</dbReference>
<sequence length="331" mass="36117">MAEEFKAYVVDRDDEGKVSADFKQLTINDLPEGDVLIKVHYSSINYKDALATQDRNAIVKQYPMVPGIDLSGEIVESNAPGHYVGDKVIVTSYDLGVSQFGGFSEYARVNSEWIIDLPEDLTLEEAMIYGTAGYTAGLAIERLETEGLTIEKDNVLVRGASGGVGMLSVLMLDKLGYDVVASTGRKDATDKLKTLGAKDVIDRLPEYDGKALGSRTWQAAIDPVGGESLANIVNKLDNNGSIAVIGMTGGTQFESSVFPLILRGISILGVDSVFTPIKLRKLVWRRLAKDLKPKQLHDIKEVIAFDDLPNGIDRVMNHQHMGRIVVDFGVK</sequence>
<dbReference type="GO" id="GO:0043957">
    <property type="term" value="F:acryloyl-CoA reductase (NADPH) activity"/>
    <property type="evidence" value="ECO:0007669"/>
    <property type="project" value="TreeGrafter"/>
</dbReference>
<proteinExistence type="predicted"/>
<dbReference type="STRING" id="1194526.A284_02625"/>
<feature type="domain" description="Enoyl reductase (ER)" evidence="1">
    <location>
        <begin position="20"/>
        <end position="326"/>
    </location>
</feature>
<dbReference type="Gene3D" id="3.40.50.720">
    <property type="entry name" value="NAD(P)-binding Rossmann-like Domain"/>
    <property type="match status" value="1"/>
</dbReference>
<dbReference type="InterPro" id="IPR013154">
    <property type="entry name" value="ADH-like_N"/>
</dbReference>
<dbReference type="SMART" id="SM00829">
    <property type="entry name" value="PKS_ER"/>
    <property type="match status" value="1"/>
</dbReference>
<dbReference type="SUPFAM" id="SSF50129">
    <property type="entry name" value="GroES-like"/>
    <property type="match status" value="1"/>
</dbReference>
<protein>
    <submittedName>
        <fullName evidence="2">Oxidoreductase</fullName>
    </submittedName>
</protein>
<dbReference type="SUPFAM" id="SSF51735">
    <property type="entry name" value="NAD(P)-binding Rossmann-fold domains"/>
    <property type="match status" value="1"/>
</dbReference>
<dbReference type="Gene3D" id="3.90.180.10">
    <property type="entry name" value="Medium-chain alcohol dehydrogenases, catalytic domain"/>
    <property type="match status" value="1"/>
</dbReference>
<evidence type="ECO:0000313" key="2">
    <source>
        <dbReference type="EMBL" id="PTI52505.1"/>
    </source>
</evidence>
<dbReference type="Proteomes" id="UP000240717">
    <property type="component" value="Unassembled WGS sequence"/>
</dbReference>
<dbReference type="EMBL" id="PZEV01000002">
    <property type="protein sequence ID" value="PTI52505.1"/>
    <property type="molecule type" value="Genomic_DNA"/>
</dbReference>
<dbReference type="InterPro" id="IPR020843">
    <property type="entry name" value="ER"/>
</dbReference>
<organism evidence="2 3">
    <name type="scientific">Staphylococcus warneri</name>
    <dbReference type="NCBI Taxonomy" id="1292"/>
    <lineage>
        <taxon>Bacteria</taxon>
        <taxon>Bacillati</taxon>
        <taxon>Bacillota</taxon>
        <taxon>Bacilli</taxon>
        <taxon>Bacillales</taxon>
        <taxon>Staphylococcaceae</taxon>
        <taxon>Staphylococcus</taxon>
    </lineage>
</organism>
<reference evidence="2 3" key="1">
    <citation type="journal article" date="2016" name="Front. Microbiol.">
        <title>Comprehensive Phylogenetic Analysis of Bovine Non-aureus Staphylococci Species Based on Whole-Genome Sequencing.</title>
        <authorList>
            <person name="Naushad S."/>
            <person name="Barkema H.W."/>
            <person name="Luby C."/>
            <person name="Condas L.A."/>
            <person name="Nobrega D.B."/>
            <person name="Carson D.A."/>
            <person name="De Buck J."/>
        </authorList>
    </citation>
    <scope>NUCLEOTIDE SEQUENCE [LARGE SCALE GENOMIC DNA]</scope>
    <source>
        <strain evidence="2 3">SNUC 2993</strain>
    </source>
</reference>
<comment type="caution">
    <text evidence="2">The sequence shown here is derived from an EMBL/GenBank/DDBJ whole genome shotgun (WGS) entry which is preliminary data.</text>
</comment>
<dbReference type="InterPro" id="IPR011032">
    <property type="entry name" value="GroES-like_sf"/>
</dbReference>
<name>A0A2T4Q3H4_STAWA</name>
<dbReference type="InterPro" id="IPR013149">
    <property type="entry name" value="ADH-like_C"/>
</dbReference>
<dbReference type="InterPro" id="IPR036291">
    <property type="entry name" value="NAD(P)-bd_dom_sf"/>
</dbReference>
<dbReference type="PANTHER" id="PTHR43677:SF1">
    <property type="entry name" value="ACRYLYL-COA REDUCTASE ACUI-RELATED"/>
    <property type="match status" value="1"/>
</dbReference>
<evidence type="ECO:0000313" key="3">
    <source>
        <dbReference type="Proteomes" id="UP000240717"/>
    </source>
</evidence>
<dbReference type="Pfam" id="PF00107">
    <property type="entry name" value="ADH_zinc_N"/>
    <property type="match status" value="1"/>
</dbReference>
<dbReference type="Pfam" id="PF08240">
    <property type="entry name" value="ADH_N"/>
    <property type="match status" value="1"/>
</dbReference>
<gene>
    <name evidence="2" type="ORF">BU085_01015</name>
</gene>